<proteinExistence type="predicted"/>
<keyword evidence="1" id="KW-0433">Leucine-rich repeat</keyword>
<dbReference type="Proteomes" id="UP000037069">
    <property type="component" value="Unassembled WGS sequence"/>
</dbReference>
<evidence type="ECO:0000256" key="3">
    <source>
        <dbReference type="SAM" id="Phobius"/>
    </source>
</evidence>
<organism evidence="5 6">
    <name type="scientific">Lucilia cuprina</name>
    <name type="common">Green bottle fly</name>
    <name type="synonym">Australian sheep blowfly</name>
    <dbReference type="NCBI Taxonomy" id="7375"/>
    <lineage>
        <taxon>Eukaryota</taxon>
        <taxon>Metazoa</taxon>
        <taxon>Ecdysozoa</taxon>
        <taxon>Arthropoda</taxon>
        <taxon>Hexapoda</taxon>
        <taxon>Insecta</taxon>
        <taxon>Pterygota</taxon>
        <taxon>Neoptera</taxon>
        <taxon>Endopterygota</taxon>
        <taxon>Diptera</taxon>
        <taxon>Brachycera</taxon>
        <taxon>Muscomorpha</taxon>
        <taxon>Oestroidea</taxon>
        <taxon>Calliphoridae</taxon>
        <taxon>Luciliinae</taxon>
        <taxon>Lucilia</taxon>
    </lineage>
</organism>
<comment type="caution">
    <text evidence="5">The sequence shown here is derived from an EMBL/GenBank/DDBJ whole genome shotgun (WGS) entry which is preliminary data.</text>
</comment>
<feature type="transmembrane region" description="Helical" evidence="3">
    <location>
        <begin position="508"/>
        <end position="535"/>
    </location>
</feature>
<dbReference type="InterPro" id="IPR032675">
    <property type="entry name" value="LRR_dom_sf"/>
</dbReference>
<evidence type="ECO:0000256" key="2">
    <source>
        <dbReference type="ARBA" id="ARBA00022737"/>
    </source>
</evidence>
<gene>
    <name evidence="5" type="ORF">FF38_09569</name>
</gene>
<dbReference type="SUPFAM" id="SSF52058">
    <property type="entry name" value="L domain-like"/>
    <property type="match status" value="1"/>
</dbReference>
<reference evidence="5 6" key="1">
    <citation type="journal article" date="2015" name="Nat. Commun.">
        <title>Lucilia cuprina genome unlocks parasitic fly biology to underpin future interventions.</title>
        <authorList>
            <person name="Anstead C.A."/>
            <person name="Korhonen P.K."/>
            <person name="Young N.D."/>
            <person name="Hall R.S."/>
            <person name="Jex A.R."/>
            <person name="Murali S.C."/>
            <person name="Hughes D.S."/>
            <person name="Lee S.F."/>
            <person name="Perry T."/>
            <person name="Stroehlein A.J."/>
            <person name="Ansell B.R."/>
            <person name="Breugelmans B."/>
            <person name="Hofmann A."/>
            <person name="Qu J."/>
            <person name="Dugan S."/>
            <person name="Lee S.L."/>
            <person name="Chao H."/>
            <person name="Dinh H."/>
            <person name="Han Y."/>
            <person name="Doddapaneni H.V."/>
            <person name="Worley K.C."/>
            <person name="Muzny D.M."/>
            <person name="Ioannidis P."/>
            <person name="Waterhouse R.M."/>
            <person name="Zdobnov E.M."/>
            <person name="James P.J."/>
            <person name="Bagnall N.H."/>
            <person name="Kotze A.C."/>
            <person name="Gibbs R.A."/>
            <person name="Richards S."/>
            <person name="Batterham P."/>
            <person name="Gasser R.B."/>
        </authorList>
    </citation>
    <scope>NUCLEOTIDE SEQUENCE [LARGE SCALE GENOMIC DNA]</scope>
    <source>
        <strain evidence="5 6">LS</strain>
        <tissue evidence="5">Full body</tissue>
    </source>
</reference>
<dbReference type="InterPro" id="IPR003591">
    <property type="entry name" value="Leu-rich_rpt_typical-subtyp"/>
</dbReference>
<dbReference type="Pfam" id="PF13855">
    <property type="entry name" value="LRR_8"/>
    <property type="match status" value="3"/>
</dbReference>
<dbReference type="SMART" id="SM00369">
    <property type="entry name" value="LRR_TYP"/>
    <property type="match status" value="8"/>
</dbReference>
<feature type="signal peptide" evidence="4">
    <location>
        <begin position="1"/>
        <end position="23"/>
    </location>
</feature>
<dbReference type="InterPro" id="IPR001611">
    <property type="entry name" value="Leu-rich_rpt"/>
</dbReference>
<keyword evidence="4" id="KW-0732">Signal</keyword>
<evidence type="ECO:0000256" key="1">
    <source>
        <dbReference type="ARBA" id="ARBA00022614"/>
    </source>
</evidence>
<dbReference type="PANTHER" id="PTHR24366">
    <property type="entry name" value="IG(IMMUNOGLOBULIN) AND LRR(LEUCINE RICH REPEAT) DOMAINS"/>
    <property type="match status" value="1"/>
</dbReference>
<protein>
    <submittedName>
        <fullName evidence="5">Uncharacterized protein</fullName>
    </submittedName>
</protein>
<dbReference type="Gene3D" id="3.80.10.10">
    <property type="entry name" value="Ribonuclease Inhibitor"/>
    <property type="match status" value="2"/>
</dbReference>
<feature type="chain" id="PRO_5005536300" evidence="4">
    <location>
        <begin position="24"/>
        <end position="564"/>
    </location>
</feature>
<evidence type="ECO:0000313" key="6">
    <source>
        <dbReference type="Proteomes" id="UP000037069"/>
    </source>
</evidence>
<dbReference type="AlphaFoldDB" id="A0A0L0CCZ1"/>
<dbReference type="PANTHER" id="PTHR24366:SF162">
    <property type="entry name" value="IG-LIKE DOMAIN-CONTAINING PROTEIN"/>
    <property type="match status" value="1"/>
</dbReference>
<keyword evidence="3" id="KW-0472">Membrane</keyword>
<evidence type="ECO:0000313" key="5">
    <source>
        <dbReference type="EMBL" id="KNC30115.1"/>
    </source>
</evidence>
<keyword evidence="3" id="KW-1133">Transmembrane helix</keyword>
<dbReference type="OrthoDB" id="6022531at2759"/>
<accession>A0A0L0CCZ1</accession>
<keyword evidence="3" id="KW-0812">Transmembrane</keyword>
<evidence type="ECO:0000256" key="4">
    <source>
        <dbReference type="SAM" id="SignalP"/>
    </source>
</evidence>
<sequence length="564" mass="64201">MKNIKIFLKINLLIAIIISLSYAEDIVLKCDEYNTNIGGMEKFCTVSGFQVTHSQNVKIPPYVKANQTNFMKFYNSVLLDIPAKLFDVFSSLKTLDVSNTEIEDISRNTFTSASTLTTLNLSHNHIEKINTSVFVGAHNLMRLDLSYNKLHTLGTLAFRGLANMNKVILSNNQLSVIPEDLFFENTYMDAAYLDNNQLEFIKPEVFYHLRHIRDLNLANNRLKSFDPQTFQHSYGPEVLILARNQLQEFNLCNKTITKKLDLDSNRLTSLVVNGTNFLSAINNSISSVNVYNGQSVNVLLLRSNNLSDITNITLLTHLTELDLSYNPVGTPNISTFQNLQHLTILNLKATGIKKLTFGMFAKLIMLDSLDLSYNNLTDLNLDIFVPANLNIRSFYVDANNLTEIQGKYTFAKAFPQLAELGISRNRFNCSYLHWLLIKPQLTDYTNLHIEHDDTAQETTHIRDVTCISHVQDELQQAEHDLESSKNFQQILQQSMDTMAVNAQKMHKYLLIMSITLTCFITVLCGVCIVTAVQYWRTQRAKYFQRRGGSILFHSNATTNTLVEQ</sequence>
<name>A0A0L0CCZ1_LUCCU</name>
<dbReference type="EMBL" id="JRES01000577">
    <property type="protein sequence ID" value="KNC30115.1"/>
    <property type="molecule type" value="Genomic_DNA"/>
</dbReference>
<dbReference type="STRING" id="7375.A0A0L0CCZ1"/>
<dbReference type="OMA" id="RSSIVFH"/>
<dbReference type="PROSITE" id="PS51450">
    <property type="entry name" value="LRR"/>
    <property type="match status" value="3"/>
</dbReference>
<keyword evidence="2" id="KW-0677">Repeat</keyword>
<keyword evidence="6" id="KW-1185">Reference proteome</keyword>